<dbReference type="Proteomes" id="UP001203297">
    <property type="component" value="Unassembled WGS sequence"/>
</dbReference>
<evidence type="ECO:0000313" key="1">
    <source>
        <dbReference type="EMBL" id="KAI0295103.1"/>
    </source>
</evidence>
<accession>A0AAD4LYG7</accession>
<reference evidence="1" key="1">
    <citation type="journal article" date="2022" name="New Phytol.">
        <title>Evolutionary transition to the ectomycorrhizal habit in the genomes of a hyperdiverse lineage of mushroom-forming fungi.</title>
        <authorList>
            <person name="Looney B."/>
            <person name="Miyauchi S."/>
            <person name="Morin E."/>
            <person name="Drula E."/>
            <person name="Courty P.E."/>
            <person name="Kohler A."/>
            <person name="Kuo A."/>
            <person name="LaButti K."/>
            <person name="Pangilinan J."/>
            <person name="Lipzen A."/>
            <person name="Riley R."/>
            <person name="Andreopoulos W."/>
            <person name="He G."/>
            <person name="Johnson J."/>
            <person name="Nolan M."/>
            <person name="Tritt A."/>
            <person name="Barry K.W."/>
            <person name="Grigoriev I.V."/>
            <person name="Nagy L.G."/>
            <person name="Hibbett D."/>
            <person name="Henrissat B."/>
            <person name="Matheny P.B."/>
            <person name="Labbe J."/>
            <person name="Martin F.M."/>
        </authorList>
    </citation>
    <scope>NUCLEOTIDE SEQUENCE</scope>
    <source>
        <strain evidence="1">BPL690</strain>
    </source>
</reference>
<protein>
    <submittedName>
        <fullName evidence="1">Uncharacterized protein</fullName>
    </submittedName>
</protein>
<name>A0AAD4LYG7_9AGAM</name>
<keyword evidence="2" id="KW-1185">Reference proteome</keyword>
<gene>
    <name evidence="1" type="ORF">B0F90DRAFT_1210730</name>
</gene>
<proteinExistence type="predicted"/>
<evidence type="ECO:0000313" key="2">
    <source>
        <dbReference type="Proteomes" id="UP001203297"/>
    </source>
</evidence>
<organism evidence="1 2">
    <name type="scientific">Multifurca ochricompacta</name>
    <dbReference type="NCBI Taxonomy" id="376703"/>
    <lineage>
        <taxon>Eukaryota</taxon>
        <taxon>Fungi</taxon>
        <taxon>Dikarya</taxon>
        <taxon>Basidiomycota</taxon>
        <taxon>Agaricomycotina</taxon>
        <taxon>Agaricomycetes</taxon>
        <taxon>Russulales</taxon>
        <taxon>Russulaceae</taxon>
        <taxon>Multifurca</taxon>
    </lineage>
</organism>
<dbReference type="AlphaFoldDB" id="A0AAD4LYG7"/>
<comment type="caution">
    <text evidence="1">The sequence shown here is derived from an EMBL/GenBank/DDBJ whole genome shotgun (WGS) entry which is preliminary data.</text>
</comment>
<dbReference type="EMBL" id="WTXG01000062">
    <property type="protein sequence ID" value="KAI0295103.1"/>
    <property type="molecule type" value="Genomic_DNA"/>
</dbReference>
<sequence>MNVELALSRTPAGQTPSERIWIYSERGKGLHAHRAPWTSSWPIETICSLSGEVSSSGGNTADKGVGSNCRCCCNCCIQSDRQSNPTDTVTMWSHGRSHHRYRSTSTTCHPDEISFYSPSPCLCSSSPRETTRGAKCEISHQSHMVGMTTSSAHQTCVDGMEEEDREAVLNWRVSPIRYGSYSITVVSGGSLDNHRVICSPASDFIYTTASQTYFFGHRATRMQWLDVCILA</sequence>